<reference evidence="1" key="1">
    <citation type="submission" date="2015-09" db="EMBL/GenBank/DDBJ databases">
        <authorList>
            <person name="Jackson K.R."/>
            <person name="Lunt B.L."/>
            <person name="Fisher J.N.B."/>
            <person name="Gardner A.V."/>
            <person name="Bailey M.E."/>
            <person name="Deus L.M."/>
            <person name="Earl A.S."/>
            <person name="Gibby P.D."/>
            <person name="Hartmann K.A."/>
            <person name="Liu J.E."/>
            <person name="Manci A.M."/>
            <person name="Nielsen D.A."/>
            <person name="Solomon M.B."/>
            <person name="Breakwell D.P."/>
            <person name="Burnett S.H."/>
            <person name="Grose J.H."/>
        </authorList>
    </citation>
    <scope>NUCLEOTIDE SEQUENCE</scope>
    <source>
        <strain evidence="1">7805</strain>
    </source>
</reference>
<dbReference type="PANTHER" id="PTHR48100:SF1">
    <property type="entry name" value="HISTIDINE PHOSPHATASE FAMILY PROTEIN-RELATED"/>
    <property type="match status" value="1"/>
</dbReference>
<protein>
    <submittedName>
        <fullName evidence="1">Phosphoglycerate mutase</fullName>
    </submittedName>
</protein>
<dbReference type="Pfam" id="PF00300">
    <property type="entry name" value="His_Phos_1"/>
    <property type="match status" value="1"/>
</dbReference>
<dbReference type="RefSeq" id="WP_235752295.1">
    <property type="nucleotide sequence ID" value="NZ_JBIIEP010000077.1"/>
</dbReference>
<dbReference type="SMART" id="SM00855">
    <property type="entry name" value="PGAM"/>
    <property type="match status" value="1"/>
</dbReference>
<proteinExistence type="predicted"/>
<dbReference type="GO" id="GO:0016791">
    <property type="term" value="F:phosphatase activity"/>
    <property type="evidence" value="ECO:0007669"/>
    <property type="project" value="TreeGrafter"/>
</dbReference>
<gene>
    <name evidence="1" type="ORF">PLAM_mp0016</name>
</gene>
<dbReference type="CDD" id="cd07067">
    <property type="entry name" value="HP_PGM_like"/>
    <property type="match status" value="1"/>
</dbReference>
<name>A0A1J1JMW1_PLAAG</name>
<dbReference type="GO" id="GO:0005737">
    <property type="term" value="C:cytoplasm"/>
    <property type="evidence" value="ECO:0007669"/>
    <property type="project" value="TreeGrafter"/>
</dbReference>
<organism evidence="1">
    <name type="scientific">Planktothrix agardhii</name>
    <name type="common">Oscillatoria agardhii</name>
    <dbReference type="NCBI Taxonomy" id="1160"/>
    <lineage>
        <taxon>Bacteria</taxon>
        <taxon>Bacillati</taxon>
        <taxon>Cyanobacteriota</taxon>
        <taxon>Cyanophyceae</taxon>
        <taxon>Oscillatoriophycideae</taxon>
        <taxon>Oscillatoriales</taxon>
        <taxon>Microcoleaceae</taxon>
        <taxon>Planktothrix</taxon>
    </lineage>
</organism>
<dbReference type="InterPro" id="IPR050275">
    <property type="entry name" value="PGM_Phosphatase"/>
</dbReference>
<dbReference type="AlphaFoldDB" id="A0A1J1JMW1"/>
<dbReference type="SUPFAM" id="SSF53254">
    <property type="entry name" value="Phosphoglycerate mutase-like"/>
    <property type="match status" value="1"/>
</dbReference>
<dbReference type="PANTHER" id="PTHR48100">
    <property type="entry name" value="BROAD-SPECIFICITY PHOSPHATASE YOR283W-RELATED"/>
    <property type="match status" value="1"/>
</dbReference>
<evidence type="ECO:0000313" key="1">
    <source>
        <dbReference type="EMBL" id="CUM62311.1"/>
    </source>
</evidence>
<dbReference type="InterPro" id="IPR013078">
    <property type="entry name" value="His_Pase_superF_clade-1"/>
</dbReference>
<dbReference type="Gene3D" id="3.40.50.1240">
    <property type="entry name" value="Phosphoglycerate mutase-like"/>
    <property type="match status" value="1"/>
</dbReference>
<dbReference type="EMBL" id="LO018305">
    <property type="protein sequence ID" value="CUM62311.1"/>
    <property type="molecule type" value="Genomic_DNA"/>
</dbReference>
<sequence>MSLTFYFLCHGETIHSREGRYCGALESELTPEAQEMVNAFVLAYQSIPWETIYISPMRHTLATAKPLADAVGVQMQFRSGLKEMDFGVFEDKSYEWVKEHHSENYGNWMTNPAWNSPKKGETSVEVASRSMLVISEIRSKYKNGNVLVVSHKTTIQIMLCSFLGIDLGRYRDRLDILAGSVSQVKFGIHGPLLQKLSDRSYLGSESELQTGT</sequence>
<accession>A0A1J1JMW1</accession>
<dbReference type="InterPro" id="IPR029033">
    <property type="entry name" value="His_PPase_superfam"/>
</dbReference>